<feature type="transmembrane region" description="Helical" evidence="2">
    <location>
        <begin position="148"/>
        <end position="166"/>
    </location>
</feature>
<accession>A0A316VR65</accession>
<dbReference type="InParanoid" id="A0A316VR65"/>
<gene>
    <name evidence="4" type="ORF">IE81DRAFT_325893</name>
</gene>
<evidence type="ECO:0000313" key="5">
    <source>
        <dbReference type="Proteomes" id="UP000245783"/>
    </source>
</evidence>
<feature type="transmembrane region" description="Helical" evidence="2">
    <location>
        <begin position="216"/>
        <end position="242"/>
    </location>
</feature>
<dbReference type="PANTHER" id="PTHR37846">
    <property type="entry name" value="YALI0B21296P"/>
    <property type="match status" value="1"/>
</dbReference>
<dbReference type="PANTHER" id="PTHR37846:SF1">
    <property type="entry name" value="DEACETYLASE-LIKE PROTEIN"/>
    <property type="match status" value="1"/>
</dbReference>
<dbReference type="AlphaFoldDB" id="A0A316VR65"/>
<feature type="compositionally biased region" description="Acidic residues" evidence="1">
    <location>
        <begin position="35"/>
        <end position="46"/>
    </location>
</feature>
<keyword evidence="2" id="KW-1133">Transmembrane helix</keyword>
<feature type="compositionally biased region" description="Basic and acidic residues" evidence="1">
    <location>
        <begin position="50"/>
        <end position="65"/>
    </location>
</feature>
<dbReference type="Pfam" id="PF24841">
    <property type="entry name" value="DUF7719"/>
    <property type="match status" value="1"/>
</dbReference>
<keyword evidence="2" id="KW-0472">Membrane</keyword>
<feature type="region of interest" description="Disordered" evidence="1">
    <location>
        <begin position="1"/>
        <end position="69"/>
    </location>
</feature>
<reference evidence="4 5" key="1">
    <citation type="journal article" date="2018" name="Mol. Biol. Evol.">
        <title>Broad Genomic Sampling Reveals a Smut Pathogenic Ancestry of the Fungal Clade Ustilaginomycotina.</title>
        <authorList>
            <person name="Kijpornyongpan T."/>
            <person name="Mondo S.J."/>
            <person name="Barry K."/>
            <person name="Sandor L."/>
            <person name="Lee J."/>
            <person name="Lipzen A."/>
            <person name="Pangilinan J."/>
            <person name="LaButti K."/>
            <person name="Hainaut M."/>
            <person name="Henrissat B."/>
            <person name="Grigoriev I.V."/>
            <person name="Spatafora J.W."/>
            <person name="Aime M.C."/>
        </authorList>
    </citation>
    <scope>NUCLEOTIDE SEQUENCE [LARGE SCALE GENOMIC DNA]</scope>
    <source>
        <strain evidence="4 5">MCA 4658</strain>
    </source>
</reference>
<dbReference type="STRING" id="1522189.A0A316VR65"/>
<dbReference type="RefSeq" id="XP_025367246.1">
    <property type="nucleotide sequence ID" value="XM_025514650.1"/>
</dbReference>
<dbReference type="InterPro" id="IPR056136">
    <property type="entry name" value="DUF7719"/>
</dbReference>
<keyword evidence="2" id="KW-0812">Transmembrane</keyword>
<proteinExistence type="predicted"/>
<evidence type="ECO:0000259" key="3">
    <source>
        <dbReference type="Pfam" id="PF24841"/>
    </source>
</evidence>
<evidence type="ECO:0000313" key="4">
    <source>
        <dbReference type="EMBL" id="PWN40086.1"/>
    </source>
</evidence>
<dbReference type="EMBL" id="KZ819430">
    <property type="protein sequence ID" value="PWN40086.1"/>
    <property type="molecule type" value="Genomic_DNA"/>
</dbReference>
<feature type="transmembrane region" description="Helical" evidence="2">
    <location>
        <begin position="116"/>
        <end position="136"/>
    </location>
</feature>
<evidence type="ECO:0000256" key="1">
    <source>
        <dbReference type="SAM" id="MobiDB-lite"/>
    </source>
</evidence>
<keyword evidence="5" id="KW-1185">Reference proteome</keyword>
<dbReference type="OrthoDB" id="5597489at2759"/>
<dbReference type="Proteomes" id="UP000245783">
    <property type="component" value="Unassembled WGS sequence"/>
</dbReference>
<feature type="domain" description="DUF7719" evidence="3">
    <location>
        <begin position="183"/>
        <end position="244"/>
    </location>
</feature>
<protein>
    <recommendedName>
        <fullName evidence="3">DUF7719 domain-containing protein</fullName>
    </recommendedName>
</protein>
<feature type="compositionally biased region" description="Low complexity" evidence="1">
    <location>
        <begin position="17"/>
        <end position="34"/>
    </location>
</feature>
<evidence type="ECO:0000256" key="2">
    <source>
        <dbReference type="SAM" id="Phobius"/>
    </source>
</evidence>
<feature type="transmembrane region" description="Helical" evidence="2">
    <location>
        <begin position="178"/>
        <end position="196"/>
    </location>
</feature>
<sequence>MSNTQPPSRVTGLTGPSQPSTTATTQQSNAWTASELEDSGSEDDYGSDSSYEKGQEEEEGSRFEELGDEVLSGRGTNIEVLSPEGLQARGEELMARHQALADGNGIPTPINTVLDLLIWCMPFTFLYLLLDIMIQQQYAMHPTFLIELGRLLGTAPILAVFIYYTAIRRIRTTLQARLLEGFITLLSLASGVAFLWVYAKAPYTQSTRQLPPLGTIWVFTIVRLPLPHALAALAIVAGWTRYSGVWDAIARK</sequence>
<dbReference type="GeneID" id="37036520"/>
<name>A0A316VR65_9BASI</name>
<organism evidence="4 5">
    <name type="scientific">Ceraceosorus guamensis</name>
    <dbReference type="NCBI Taxonomy" id="1522189"/>
    <lineage>
        <taxon>Eukaryota</taxon>
        <taxon>Fungi</taxon>
        <taxon>Dikarya</taxon>
        <taxon>Basidiomycota</taxon>
        <taxon>Ustilaginomycotina</taxon>
        <taxon>Exobasidiomycetes</taxon>
        <taxon>Ceraceosorales</taxon>
        <taxon>Ceraceosoraceae</taxon>
        <taxon>Ceraceosorus</taxon>
    </lineage>
</organism>